<proteinExistence type="predicted"/>
<dbReference type="AlphaFoldDB" id="A0A7D5H6K5"/>
<protein>
    <submittedName>
        <fullName evidence="2">Uncharacterized protein</fullName>
    </submittedName>
</protein>
<dbReference type="EMBL" id="CP056030">
    <property type="protein sequence ID" value="QKZ05289.1"/>
    <property type="molecule type" value="Genomic_DNA"/>
</dbReference>
<feature type="compositionally biased region" description="Low complexity" evidence="1">
    <location>
        <begin position="48"/>
        <end position="63"/>
    </location>
</feature>
<keyword evidence="3" id="KW-1185">Reference proteome</keyword>
<sequence>MLEINTVLGLLAPREEDPARVRAEAEASARARAEVEASAAEATAAKAAATEAATAKRQAQQVANRRRARQHNQRIAELQNQARHEQHQYMAALNADYPSVAERNLALTRARASMMAAHIARDLATTVPVTPRPPASTPGQDSSSVDTFA</sequence>
<organism evidence="2 3">
    <name type="scientific">Pseudomonas eucalypticola</name>
    <dbReference type="NCBI Taxonomy" id="2599595"/>
    <lineage>
        <taxon>Bacteria</taxon>
        <taxon>Pseudomonadati</taxon>
        <taxon>Pseudomonadota</taxon>
        <taxon>Gammaproteobacteria</taxon>
        <taxon>Pseudomonadales</taxon>
        <taxon>Pseudomonadaceae</taxon>
        <taxon>Pseudomonas</taxon>
    </lineage>
</organism>
<evidence type="ECO:0000256" key="1">
    <source>
        <dbReference type="SAM" id="MobiDB-lite"/>
    </source>
</evidence>
<evidence type="ECO:0000313" key="3">
    <source>
        <dbReference type="Proteomes" id="UP000509568"/>
    </source>
</evidence>
<accession>A0A7D5H6K5</accession>
<gene>
    <name evidence="2" type="ORF">HWQ56_16430</name>
</gene>
<evidence type="ECO:0000313" key="2">
    <source>
        <dbReference type="EMBL" id="QKZ05289.1"/>
    </source>
</evidence>
<feature type="region of interest" description="Disordered" evidence="1">
    <location>
        <begin position="124"/>
        <end position="149"/>
    </location>
</feature>
<dbReference type="RefSeq" id="WP_176571173.1">
    <property type="nucleotide sequence ID" value="NZ_CP056030.1"/>
</dbReference>
<feature type="region of interest" description="Disordered" evidence="1">
    <location>
        <begin position="48"/>
        <end position="82"/>
    </location>
</feature>
<name>A0A7D5H6K5_9PSED</name>
<reference evidence="2 3" key="1">
    <citation type="submission" date="2020-06" db="EMBL/GenBank/DDBJ databases">
        <title>Pseudomonas eucalypticola sp. nov., an endophyte of Eucalyptus dunnii leaves with biocontrol ability of eucalyptus leaf blight.</title>
        <authorList>
            <person name="Liu Y."/>
            <person name="Song Z."/>
            <person name="Zeng H."/>
            <person name="Lu M."/>
            <person name="Wang X."/>
            <person name="Lian X."/>
            <person name="Zhang Q."/>
        </authorList>
    </citation>
    <scope>NUCLEOTIDE SEQUENCE [LARGE SCALE GENOMIC DNA]</scope>
    <source>
        <strain evidence="2 3">NP-1</strain>
    </source>
</reference>
<dbReference type="Proteomes" id="UP000509568">
    <property type="component" value="Chromosome"/>
</dbReference>
<dbReference type="KEGG" id="pez:HWQ56_16430"/>
<feature type="compositionally biased region" description="Polar residues" evidence="1">
    <location>
        <begin position="139"/>
        <end position="149"/>
    </location>
</feature>